<keyword evidence="3" id="KW-0131">Cell cycle</keyword>
<keyword evidence="2" id="KW-1133">Transmembrane helix</keyword>
<organism evidence="3 4">
    <name type="scientific">Caminicella sporogenes DSM 14501</name>
    <dbReference type="NCBI Taxonomy" id="1121266"/>
    <lineage>
        <taxon>Bacteria</taxon>
        <taxon>Bacillati</taxon>
        <taxon>Bacillota</taxon>
        <taxon>Clostridia</taxon>
        <taxon>Peptostreptococcales</taxon>
        <taxon>Caminicellaceae</taxon>
        <taxon>Caminicella</taxon>
    </lineage>
</organism>
<feature type="transmembrane region" description="Helical" evidence="2">
    <location>
        <begin position="43"/>
        <end position="61"/>
    </location>
</feature>
<keyword evidence="1" id="KW-0175">Coiled coil</keyword>
<evidence type="ECO:0000256" key="1">
    <source>
        <dbReference type="SAM" id="Coils"/>
    </source>
</evidence>
<protein>
    <submittedName>
        <fullName evidence="3">Cell division protein FtsL</fullName>
    </submittedName>
</protein>
<keyword evidence="2" id="KW-0812">Transmembrane</keyword>
<keyword evidence="4" id="KW-1185">Reference proteome</keyword>
<dbReference type="GO" id="GO:0051301">
    <property type="term" value="P:cell division"/>
    <property type="evidence" value="ECO:0007669"/>
    <property type="project" value="UniProtKB-KW"/>
</dbReference>
<evidence type="ECO:0000313" key="3">
    <source>
        <dbReference type="EMBL" id="SHJ64787.1"/>
    </source>
</evidence>
<gene>
    <name evidence="3" type="ORF">SAMN02745883_00029</name>
</gene>
<reference evidence="3 4" key="1">
    <citation type="submission" date="2016-11" db="EMBL/GenBank/DDBJ databases">
        <authorList>
            <person name="Jaros S."/>
            <person name="Januszkiewicz K."/>
            <person name="Wedrychowicz H."/>
        </authorList>
    </citation>
    <scope>NUCLEOTIDE SEQUENCE [LARGE SCALE GENOMIC DNA]</scope>
    <source>
        <strain evidence="3 4">DSM 14501</strain>
    </source>
</reference>
<feature type="coiled-coil region" evidence="1">
    <location>
        <begin position="66"/>
        <end position="100"/>
    </location>
</feature>
<evidence type="ECO:0000313" key="4">
    <source>
        <dbReference type="Proteomes" id="UP000184082"/>
    </source>
</evidence>
<dbReference type="RefSeq" id="WP_072965340.1">
    <property type="nucleotide sequence ID" value="NZ_FRAJ01000003.1"/>
</dbReference>
<dbReference type="EMBL" id="FRAJ01000003">
    <property type="protein sequence ID" value="SHJ64787.1"/>
    <property type="molecule type" value="Genomic_DNA"/>
</dbReference>
<accession>A0A1M6L0S5</accession>
<sequence>MLVAKKKYHYDYNIDKNFKLNSDKPESNKKASKNTRKDTIRKVNAIVYVLLVSLIFFLILYRHAHISETKYRINVLNRQINKLERELQDLKAEFDRKTRSEIIEQKAIKELHMQYPQYSQIVFLTVDDNLDLSSTDEKNINAKLDQKDKQSNKKFSYLKKTLKKLYSLLD</sequence>
<dbReference type="STRING" id="1121266.SAMN02745883_00029"/>
<dbReference type="Proteomes" id="UP000184082">
    <property type="component" value="Unassembled WGS sequence"/>
</dbReference>
<proteinExistence type="predicted"/>
<evidence type="ECO:0000256" key="2">
    <source>
        <dbReference type="SAM" id="Phobius"/>
    </source>
</evidence>
<keyword evidence="2" id="KW-0472">Membrane</keyword>
<name>A0A1M6L0S5_9FIRM</name>
<keyword evidence="3" id="KW-0132">Cell division</keyword>
<dbReference type="AlphaFoldDB" id="A0A1M6L0S5"/>